<evidence type="ECO:0000313" key="8">
    <source>
        <dbReference type="EMBL" id="QWK43070.1"/>
    </source>
</evidence>
<proteinExistence type="inferred from homology"/>
<evidence type="ECO:0000256" key="2">
    <source>
        <dbReference type="ARBA" id="ARBA00022768"/>
    </source>
</evidence>
<organism evidence="8">
    <name type="scientific">Chorda asiatica</name>
    <dbReference type="NCBI Taxonomy" id="1281577"/>
    <lineage>
        <taxon>Eukaryota</taxon>
        <taxon>Sar</taxon>
        <taxon>Stramenopiles</taxon>
        <taxon>Ochrophyta</taxon>
        <taxon>PX clade</taxon>
        <taxon>Phaeophyceae</taxon>
        <taxon>Laminariales</taxon>
        <taxon>Chordaceae</taxon>
        <taxon>Chorda</taxon>
    </lineage>
</organism>
<dbReference type="GO" id="GO:0005739">
    <property type="term" value="C:mitochondrion"/>
    <property type="evidence" value="ECO:0007669"/>
    <property type="project" value="UniProtKB-SubCell"/>
</dbReference>
<dbReference type="Pfam" id="PF00889">
    <property type="entry name" value="EF_TS"/>
    <property type="match status" value="1"/>
</dbReference>
<evidence type="ECO:0000256" key="6">
    <source>
        <dbReference type="RuleBase" id="RU000642"/>
    </source>
</evidence>
<protein>
    <recommendedName>
        <fullName evidence="5">Elongation factor Ts, mitochondrial</fullName>
        <shortName evidence="5">EF-Ts</shortName>
        <shortName evidence="5">EF-TsMt</shortName>
    </recommendedName>
</protein>
<dbReference type="InterPro" id="IPR014039">
    <property type="entry name" value="Transl_elong_EFTs/EF1B_dimer"/>
</dbReference>
<dbReference type="FunFam" id="1.10.8.10:FF:000001">
    <property type="entry name" value="Elongation factor Ts"/>
    <property type="match status" value="1"/>
</dbReference>
<dbReference type="GO" id="GO:0003746">
    <property type="term" value="F:translation elongation factor activity"/>
    <property type="evidence" value="ECO:0007669"/>
    <property type="project" value="UniProtKB-UniRule"/>
</dbReference>
<geneLocation type="plastid" evidence="8"/>
<evidence type="ECO:0000256" key="1">
    <source>
        <dbReference type="ARBA" id="ARBA00005532"/>
    </source>
</evidence>
<dbReference type="Gene3D" id="3.30.479.20">
    <property type="entry name" value="Elongation factor Ts, dimerisation domain"/>
    <property type="match status" value="1"/>
</dbReference>
<sequence length="201" mass="22483">MTLDISSTLVKELRQKTGAGMMNCKKALQETNGDFEGAVKTLRQKGLAAADKKVDRKTVEGVVNSYIHAGGKIGVLVEVNCETDFVARREEFQELVQNIAMQIAASPEVLYVNSEEIPEQVFLAEKAIEAEKDDLSNKPPEIKEKIILGRVEKTLKKLSLIDQAFIRDANITIDELIKEKISLFGENIKVKRFTRYTLGNK</sequence>
<dbReference type="Gene3D" id="1.10.286.20">
    <property type="match status" value="1"/>
</dbReference>
<dbReference type="Gene3D" id="1.10.8.10">
    <property type="entry name" value="DNA helicase RuvA subunit, C-terminal domain"/>
    <property type="match status" value="1"/>
</dbReference>
<comment type="subcellular location">
    <subcellularLocation>
        <location evidence="4">Cytoplasm</location>
    </subcellularLocation>
    <subcellularLocation>
        <location evidence="5">Mitochondrion</location>
    </subcellularLocation>
</comment>
<dbReference type="AlphaFoldDB" id="A0A8F0JZ93"/>
<dbReference type="InterPro" id="IPR001816">
    <property type="entry name" value="Transl_elong_EFTs/EF1B"/>
</dbReference>
<comment type="function">
    <text evidence="4 6">Associates with the EF-Tu.GDP complex and induces the exchange of GDP to GTP. It remains bound to the aminoacyl-tRNA.EF-Tu.GTP complex up to the GTP hydrolysis stage on the ribosome.</text>
</comment>
<dbReference type="PANTHER" id="PTHR11741:SF0">
    <property type="entry name" value="ELONGATION FACTOR TS, MITOCHONDRIAL"/>
    <property type="match status" value="1"/>
</dbReference>
<evidence type="ECO:0000256" key="4">
    <source>
        <dbReference type="HAMAP-Rule" id="MF_00050"/>
    </source>
</evidence>
<dbReference type="PROSITE" id="PS01126">
    <property type="entry name" value="EF_TS_1"/>
    <property type="match status" value="1"/>
</dbReference>
<feature type="domain" description="Translation elongation factor EFTs/EF1B dimerisation" evidence="7">
    <location>
        <begin position="59"/>
        <end position="199"/>
    </location>
</feature>
<dbReference type="NCBIfam" id="TIGR00116">
    <property type="entry name" value="tsf"/>
    <property type="match status" value="1"/>
</dbReference>
<gene>
    <name evidence="8" type="primary">tsf</name>
</gene>
<keyword evidence="8" id="KW-0934">Plastid</keyword>
<dbReference type="InterPro" id="IPR009060">
    <property type="entry name" value="UBA-like_sf"/>
</dbReference>
<dbReference type="CDD" id="cd14275">
    <property type="entry name" value="UBA_EF-Ts"/>
    <property type="match status" value="1"/>
</dbReference>
<dbReference type="EMBL" id="MZ156037">
    <property type="protein sequence ID" value="QWK43070.1"/>
    <property type="molecule type" value="Genomic_DNA"/>
</dbReference>
<dbReference type="SUPFAM" id="SSF54713">
    <property type="entry name" value="Elongation factor Ts (EF-Ts), dimerisation domain"/>
    <property type="match status" value="1"/>
</dbReference>
<keyword evidence="2 4" id="KW-0251">Elongation factor</keyword>
<keyword evidence="5" id="KW-0496">Mitochondrion</keyword>
<accession>A0A8F0JZ93</accession>
<evidence type="ECO:0000256" key="3">
    <source>
        <dbReference type="ARBA" id="ARBA00022917"/>
    </source>
</evidence>
<name>A0A8F0JZ93_9PHAE</name>
<evidence type="ECO:0000256" key="5">
    <source>
        <dbReference type="HAMAP-Rule" id="MF_03135"/>
    </source>
</evidence>
<dbReference type="PANTHER" id="PTHR11741">
    <property type="entry name" value="ELONGATION FACTOR TS"/>
    <property type="match status" value="1"/>
</dbReference>
<comment type="similarity">
    <text evidence="1 4 6">Belongs to the EF-Ts family.</text>
</comment>
<dbReference type="HAMAP" id="MF_00050">
    <property type="entry name" value="EF_Ts"/>
    <property type="match status" value="1"/>
</dbReference>
<reference evidence="8" key="1">
    <citation type="journal article" date="2021" name="Genome Biol. Evol.">
        <title>Genomic rearrangements and sequence evolution across brown algal organelles.</title>
        <authorList>
            <person name="Starko S."/>
            <person name="Bringloe T.T."/>
            <person name="Gomez M.S."/>
            <person name="Darby H."/>
            <person name="Graham S.W."/>
            <person name="Martone P.T."/>
        </authorList>
    </citation>
    <scope>NUCLEOTIDE SEQUENCE</scope>
</reference>
<dbReference type="PROSITE" id="PS01127">
    <property type="entry name" value="EF_TS_2"/>
    <property type="match status" value="1"/>
</dbReference>
<keyword evidence="3 4" id="KW-0648">Protein biosynthesis</keyword>
<evidence type="ECO:0000259" key="7">
    <source>
        <dbReference type="Pfam" id="PF00889"/>
    </source>
</evidence>
<dbReference type="InterPro" id="IPR018101">
    <property type="entry name" value="Transl_elong_Ts_CS"/>
</dbReference>
<dbReference type="SUPFAM" id="SSF46934">
    <property type="entry name" value="UBA-like"/>
    <property type="match status" value="1"/>
</dbReference>
<keyword evidence="4" id="KW-0963">Cytoplasm</keyword>
<dbReference type="InterPro" id="IPR036402">
    <property type="entry name" value="EF-Ts_dimer_sf"/>
</dbReference>